<reference evidence="8 9" key="2">
    <citation type="submission" date="2009-02" db="EMBL/GenBank/DDBJ databases">
        <title>Draft genome sequence of Clostridium methylpentosum (DSM 5476).</title>
        <authorList>
            <person name="Sudarsanam P."/>
            <person name="Ley R."/>
            <person name="Guruge J."/>
            <person name="Turnbaugh P.J."/>
            <person name="Mahowald M."/>
            <person name="Liep D."/>
            <person name="Gordon J."/>
        </authorList>
    </citation>
    <scope>NUCLEOTIDE SEQUENCE [LARGE SCALE GENOMIC DNA]</scope>
    <source>
        <strain evidence="8 9">DSM 5476</strain>
    </source>
</reference>
<reference evidence="8 9" key="1">
    <citation type="submission" date="2009-01" db="EMBL/GenBank/DDBJ databases">
        <authorList>
            <person name="Fulton L."/>
            <person name="Clifton S."/>
            <person name="Fulton B."/>
            <person name="Xu J."/>
            <person name="Minx P."/>
            <person name="Pepin K.H."/>
            <person name="Johnson M."/>
            <person name="Bhonagiri V."/>
            <person name="Nash W.E."/>
            <person name="Mardis E.R."/>
            <person name="Wilson R.K."/>
        </authorList>
    </citation>
    <scope>NUCLEOTIDE SEQUENCE [LARGE SCALE GENOMIC DNA]</scope>
    <source>
        <strain evidence="8 9">DSM 5476</strain>
    </source>
</reference>
<gene>
    <name evidence="5 8" type="primary">recX</name>
    <name evidence="8" type="ORF">CLOSTMETH_01477</name>
</gene>
<feature type="domain" description="RecX first three-helical" evidence="7">
    <location>
        <begin position="59"/>
        <end position="96"/>
    </location>
</feature>
<comment type="similarity">
    <text evidence="2 5">Belongs to the RecX family.</text>
</comment>
<dbReference type="Gene3D" id="1.10.10.10">
    <property type="entry name" value="Winged helix-like DNA-binding domain superfamily/Winged helix DNA-binding domain"/>
    <property type="match status" value="3"/>
</dbReference>
<evidence type="ECO:0000256" key="5">
    <source>
        <dbReference type="HAMAP-Rule" id="MF_01114"/>
    </source>
</evidence>
<evidence type="ECO:0000313" key="9">
    <source>
        <dbReference type="Proteomes" id="UP000003340"/>
    </source>
</evidence>
<dbReference type="STRING" id="537013.CLOSTMETH_01477"/>
<evidence type="ECO:0000256" key="3">
    <source>
        <dbReference type="ARBA" id="ARBA00018111"/>
    </source>
</evidence>
<dbReference type="InterPro" id="IPR003783">
    <property type="entry name" value="Regulatory_RecX"/>
</dbReference>
<dbReference type="AlphaFoldDB" id="C0ECA8"/>
<keyword evidence="4 5" id="KW-0963">Cytoplasm</keyword>
<dbReference type="eggNOG" id="COG2137">
    <property type="taxonomic scope" value="Bacteria"/>
</dbReference>
<dbReference type="HOGENOM" id="CLU_066607_4_1_9"/>
<dbReference type="Pfam" id="PF21982">
    <property type="entry name" value="RecX_HTH1"/>
    <property type="match status" value="1"/>
</dbReference>
<sequence length="208" mass="24703">MRITNIEKGKGRRYKVYVDGLYWASLDPEVIVDSSLKEDLECSEEFLEEIKYRADVRRAKERALYLLEYRDHSRKELIDKLKKDVDEEIAASTADKMEEFGFLDDGRYAEKLARDLLTRKRLGRRRAFYELQRKGIERELAERVLDEAEVDPADQLGELIAKKYARYLGDEKGRKKVISALLRLGHNYEDVKRALQQYEEFEENEQWL</sequence>
<dbReference type="Pfam" id="PF02631">
    <property type="entry name" value="RecX_HTH2"/>
    <property type="match status" value="1"/>
</dbReference>
<organism evidence="8 9">
    <name type="scientific">[Clostridium] methylpentosum DSM 5476</name>
    <dbReference type="NCBI Taxonomy" id="537013"/>
    <lineage>
        <taxon>Bacteria</taxon>
        <taxon>Bacillati</taxon>
        <taxon>Bacillota</taxon>
        <taxon>Clostridia</taxon>
        <taxon>Eubacteriales</taxon>
        <taxon>Oscillospiraceae</taxon>
        <taxon>Oscillospiraceae incertae sedis</taxon>
    </lineage>
</organism>
<dbReference type="GO" id="GO:0005737">
    <property type="term" value="C:cytoplasm"/>
    <property type="evidence" value="ECO:0007669"/>
    <property type="project" value="UniProtKB-SubCell"/>
</dbReference>
<evidence type="ECO:0000259" key="6">
    <source>
        <dbReference type="Pfam" id="PF02631"/>
    </source>
</evidence>
<evidence type="ECO:0000313" key="8">
    <source>
        <dbReference type="EMBL" id="EEG30909.1"/>
    </source>
</evidence>
<comment type="subcellular location">
    <subcellularLocation>
        <location evidence="1 5">Cytoplasm</location>
    </subcellularLocation>
</comment>
<dbReference type="InterPro" id="IPR053926">
    <property type="entry name" value="RecX_HTH_1st"/>
</dbReference>
<feature type="domain" description="RecX second three-helical" evidence="6">
    <location>
        <begin position="104"/>
        <end position="145"/>
    </location>
</feature>
<dbReference type="Proteomes" id="UP000003340">
    <property type="component" value="Unassembled WGS sequence"/>
</dbReference>
<protein>
    <recommendedName>
        <fullName evidence="3 5">Regulatory protein RecX</fullName>
    </recommendedName>
</protein>
<evidence type="ECO:0000256" key="1">
    <source>
        <dbReference type="ARBA" id="ARBA00004496"/>
    </source>
</evidence>
<dbReference type="EMBL" id="ACEC01000047">
    <property type="protein sequence ID" value="EEG30909.1"/>
    <property type="molecule type" value="Genomic_DNA"/>
</dbReference>
<accession>C0ECA8</accession>
<dbReference type="PANTHER" id="PTHR33602">
    <property type="entry name" value="REGULATORY PROTEIN RECX FAMILY PROTEIN"/>
    <property type="match status" value="1"/>
</dbReference>
<dbReference type="HAMAP" id="MF_01114">
    <property type="entry name" value="RecX"/>
    <property type="match status" value="1"/>
</dbReference>
<evidence type="ECO:0000256" key="2">
    <source>
        <dbReference type="ARBA" id="ARBA00009695"/>
    </source>
</evidence>
<dbReference type="GO" id="GO:0006282">
    <property type="term" value="P:regulation of DNA repair"/>
    <property type="evidence" value="ECO:0007669"/>
    <property type="project" value="UniProtKB-UniRule"/>
</dbReference>
<proteinExistence type="inferred from homology"/>
<keyword evidence="9" id="KW-1185">Reference proteome</keyword>
<comment type="function">
    <text evidence="5">Modulates RecA activity.</text>
</comment>
<evidence type="ECO:0000259" key="7">
    <source>
        <dbReference type="Pfam" id="PF21982"/>
    </source>
</evidence>
<dbReference type="InterPro" id="IPR036388">
    <property type="entry name" value="WH-like_DNA-bd_sf"/>
</dbReference>
<name>C0ECA8_9FIRM</name>
<evidence type="ECO:0000256" key="4">
    <source>
        <dbReference type="ARBA" id="ARBA00022490"/>
    </source>
</evidence>
<comment type="caution">
    <text evidence="8">The sequence shown here is derived from an EMBL/GenBank/DDBJ whole genome shotgun (WGS) entry which is preliminary data.</text>
</comment>
<dbReference type="InterPro" id="IPR053924">
    <property type="entry name" value="RecX_HTH_2nd"/>
</dbReference>
<dbReference type="PANTHER" id="PTHR33602:SF1">
    <property type="entry name" value="REGULATORY PROTEIN RECX FAMILY PROTEIN"/>
    <property type="match status" value="1"/>
</dbReference>